<keyword evidence="4 5" id="KW-0732">Signal</keyword>
<feature type="signal peptide" evidence="5">
    <location>
        <begin position="1"/>
        <end position="28"/>
    </location>
</feature>
<comment type="similarity">
    <text evidence="2">Belongs to the bacterial solute-binding protein 8 family.</text>
</comment>
<evidence type="ECO:0000256" key="3">
    <source>
        <dbReference type="ARBA" id="ARBA00022448"/>
    </source>
</evidence>
<evidence type="ECO:0000256" key="1">
    <source>
        <dbReference type="ARBA" id="ARBA00004196"/>
    </source>
</evidence>
<keyword evidence="8" id="KW-1185">Reference proteome</keyword>
<comment type="caution">
    <text evidence="7">The sequence shown here is derived from an EMBL/GenBank/DDBJ whole genome shotgun (WGS) entry which is preliminary data.</text>
</comment>
<dbReference type="InterPro" id="IPR002491">
    <property type="entry name" value="ABC_transptr_periplasmic_BD"/>
</dbReference>
<dbReference type="PANTHER" id="PTHR30532">
    <property type="entry name" value="IRON III DICITRATE-BINDING PERIPLASMIC PROTEIN"/>
    <property type="match status" value="1"/>
</dbReference>
<protein>
    <submittedName>
        <fullName evidence="7">Iron-siderophore ABC transporter substrate-binding protein</fullName>
    </submittedName>
</protein>
<dbReference type="Pfam" id="PF01497">
    <property type="entry name" value="Peripla_BP_2"/>
    <property type="match status" value="1"/>
</dbReference>
<evidence type="ECO:0000256" key="2">
    <source>
        <dbReference type="ARBA" id="ARBA00008814"/>
    </source>
</evidence>
<dbReference type="CDD" id="cd01146">
    <property type="entry name" value="FhuD"/>
    <property type="match status" value="1"/>
</dbReference>
<comment type="subcellular location">
    <subcellularLocation>
        <location evidence="1">Cell envelope</location>
    </subcellularLocation>
</comment>
<name>A0ABP5GC20_9MICC</name>
<evidence type="ECO:0000256" key="4">
    <source>
        <dbReference type="ARBA" id="ARBA00022729"/>
    </source>
</evidence>
<reference evidence="8" key="1">
    <citation type="journal article" date="2019" name="Int. J. Syst. Evol. Microbiol.">
        <title>The Global Catalogue of Microorganisms (GCM) 10K type strain sequencing project: providing services to taxonomists for standard genome sequencing and annotation.</title>
        <authorList>
            <consortium name="The Broad Institute Genomics Platform"/>
            <consortium name="The Broad Institute Genome Sequencing Center for Infectious Disease"/>
            <person name="Wu L."/>
            <person name="Ma J."/>
        </authorList>
    </citation>
    <scope>NUCLEOTIDE SEQUENCE [LARGE SCALE GENOMIC DNA]</scope>
    <source>
        <strain evidence="8">JCM 13595</strain>
    </source>
</reference>
<evidence type="ECO:0000256" key="5">
    <source>
        <dbReference type="SAM" id="SignalP"/>
    </source>
</evidence>
<dbReference type="PANTHER" id="PTHR30532:SF28">
    <property type="entry name" value="PETROBACTIN-BINDING PROTEIN YCLQ"/>
    <property type="match status" value="1"/>
</dbReference>
<dbReference type="RefSeq" id="WP_343958814.1">
    <property type="nucleotide sequence ID" value="NZ_BAAAMN010000048.1"/>
</dbReference>
<dbReference type="PROSITE" id="PS51257">
    <property type="entry name" value="PROKAR_LIPOPROTEIN"/>
    <property type="match status" value="1"/>
</dbReference>
<gene>
    <name evidence="7" type="ORF">GCM10009720_23140</name>
</gene>
<feature type="chain" id="PRO_5045753117" evidence="5">
    <location>
        <begin position="29"/>
        <end position="349"/>
    </location>
</feature>
<evidence type="ECO:0000259" key="6">
    <source>
        <dbReference type="PROSITE" id="PS50983"/>
    </source>
</evidence>
<accession>A0ABP5GC20</accession>
<evidence type="ECO:0000313" key="7">
    <source>
        <dbReference type="EMBL" id="GAA2041932.1"/>
    </source>
</evidence>
<dbReference type="SUPFAM" id="SSF53807">
    <property type="entry name" value="Helical backbone' metal receptor"/>
    <property type="match status" value="1"/>
</dbReference>
<sequence length="349" mass="37914">MSKLKAPRAKLRWSTALAIGFTATLALSACSGGDSSDDGGEAGGDWDPVTIDSALGTATIEEEPERIVTLGQGSTETAIALGTTPVGMEEYTWGADDTGYLPWIHDEVTERGDELPELVTGGTELDVEGILELEPDLILAPWSGVTQEQYDLLSDIAPTVAYPEQPWTIEWEQQIEIIGEAMGQEDDAQGLITDINTQFDEARNEDYEDVTFSYVYNDGPGTLGVFYPEEQRVAMVSALGLTPDPVVDELRDEYDAPGTQSALIGLENADQLADSDLLFTFYMDEANREETEAQELYASIPSVENDAVVAAEDQAFVTASSMINPLTVPYTLERYEPMIDDAIANAQQN</sequence>
<organism evidence="7 8">
    <name type="scientific">Yaniella flava</name>
    <dbReference type="NCBI Taxonomy" id="287930"/>
    <lineage>
        <taxon>Bacteria</taxon>
        <taxon>Bacillati</taxon>
        <taxon>Actinomycetota</taxon>
        <taxon>Actinomycetes</taxon>
        <taxon>Micrococcales</taxon>
        <taxon>Micrococcaceae</taxon>
        <taxon>Yaniella</taxon>
    </lineage>
</organism>
<feature type="domain" description="Fe/B12 periplasmic-binding" evidence="6">
    <location>
        <begin position="66"/>
        <end position="343"/>
    </location>
</feature>
<dbReference type="InterPro" id="IPR051313">
    <property type="entry name" value="Bact_iron-sidero_bind"/>
</dbReference>
<dbReference type="PROSITE" id="PS50983">
    <property type="entry name" value="FE_B12_PBP"/>
    <property type="match status" value="1"/>
</dbReference>
<dbReference type="Proteomes" id="UP001501461">
    <property type="component" value="Unassembled WGS sequence"/>
</dbReference>
<evidence type="ECO:0000313" key="8">
    <source>
        <dbReference type="Proteomes" id="UP001501461"/>
    </source>
</evidence>
<keyword evidence="3" id="KW-0813">Transport</keyword>
<dbReference type="EMBL" id="BAAAMN010000048">
    <property type="protein sequence ID" value="GAA2041932.1"/>
    <property type="molecule type" value="Genomic_DNA"/>
</dbReference>
<dbReference type="Gene3D" id="3.40.50.1980">
    <property type="entry name" value="Nitrogenase molybdenum iron protein domain"/>
    <property type="match status" value="2"/>
</dbReference>
<proteinExistence type="inferred from homology"/>